<reference evidence="2 3" key="1">
    <citation type="submission" date="2022-02" db="EMBL/GenBank/DDBJ databases">
        <title>The genome sequence of Shewanella sp. 3B26.</title>
        <authorList>
            <person name="Du J."/>
        </authorList>
    </citation>
    <scope>NUCLEOTIDE SEQUENCE [LARGE SCALE GENOMIC DNA]</scope>
    <source>
        <strain evidence="2 3">3B26</strain>
    </source>
</reference>
<evidence type="ECO:0000256" key="1">
    <source>
        <dbReference type="SAM" id="Phobius"/>
    </source>
</evidence>
<keyword evidence="1" id="KW-0812">Transmembrane</keyword>
<protein>
    <submittedName>
        <fullName evidence="2">Uncharacterized protein</fullName>
    </submittedName>
</protein>
<dbReference type="EMBL" id="JAKUDL010000005">
    <property type="protein sequence ID" value="MCH4295577.1"/>
    <property type="molecule type" value="Genomic_DNA"/>
</dbReference>
<accession>A0AAJ1BKN3</accession>
<keyword evidence="3" id="KW-1185">Reference proteome</keyword>
<gene>
    <name evidence="2" type="ORF">MJ923_14810</name>
</gene>
<evidence type="ECO:0000313" key="3">
    <source>
        <dbReference type="Proteomes" id="UP001297581"/>
    </source>
</evidence>
<dbReference type="RefSeq" id="WP_240591760.1">
    <property type="nucleotide sequence ID" value="NZ_JAKUDL010000005.1"/>
</dbReference>
<evidence type="ECO:0000313" key="2">
    <source>
        <dbReference type="EMBL" id="MCH4295577.1"/>
    </source>
</evidence>
<comment type="caution">
    <text evidence="2">The sequence shown here is derived from an EMBL/GenBank/DDBJ whole genome shotgun (WGS) entry which is preliminary data.</text>
</comment>
<dbReference type="Proteomes" id="UP001297581">
    <property type="component" value="Unassembled WGS sequence"/>
</dbReference>
<sequence length="85" mass="9878">MERKFSWKRVFMVAVPGAMLVTLVGYFFIPSYGCVDKREDLKLLFAERASQRLAQGNTKPLTVDIHYLEDTEQWCYVEVKDSTNP</sequence>
<keyword evidence="1" id="KW-1133">Transmembrane helix</keyword>
<proteinExistence type="predicted"/>
<organism evidence="2 3">
    <name type="scientific">Shewanella zhuhaiensis</name>
    <dbReference type="NCBI Taxonomy" id="2919576"/>
    <lineage>
        <taxon>Bacteria</taxon>
        <taxon>Pseudomonadati</taxon>
        <taxon>Pseudomonadota</taxon>
        <taxon>Gammaproteobacteria</taxon>
        <taxon>Alteromonadales</taxon>
        <taxon>Shewanellaceae</taxon>
        <taxon>Shewanella</taxon>
    </lineage>
</organism>
<feature type="transmembrane region" description="Helical" evidence="1">
    <location>
        <begin position="12"/>
        <end position="29"/>
    </location>
</feature>
<dbReference type="AlphaFoldDB" id="A0AAJ1BKN3"/>
<name>A0AAJ1BKN3_9GAMM</name>
<keyword evidence="1" id="KW-0472">Membrane</keyword>